<keyword evidence="2" id="KW-0813">Transport</keyword>
<feature type="transmembrane region" description="Helical" evidence="8">
    <location>
        <begin position="39"/>
        <end position="61"/>
    </location>
</feature>
<sequence>MFTVDTYSLAVVLSVLTMICWGSWPNMQKLVSNGWRFELFYWDYVLGIVLVTLLFALTLGTIGDSGLSFTEDIKQASTESILSAITGGVIFNAANILFVAAIAVAGMSVAFPVGAGFGLVLGVVTNYIAMPQGNTTYLFAGVLMVTVAIVLSAIAYKRLSNTKNEFSIKGILLSLIAGILFGFFYRFIAAAMYTDFTHPQDGKVGPYTATVLFSLGVLLSNFFLNTILMRRPVKGTAVGYARYFKGIYKDHLMGVLGGAIWGGGLVFSILSAGQAGFAISFGLGQGNAMIAAIWGVFVWKEFRQAPTGTNRLLYAMFIFYFIGLALIVYAKK</sequence>
<dbReference type="Proteomes" id="UP001549749">
    <property type="component" value="Unassembled WGS sequence"/>
</dbReference>
<evidence type="ECO:0000256" key="3">
    <source>
        <dbReference type="ARBA" id="ARBA00022692"/>
    </source>
</evidence>
<dbReference type="PANTHER" id="PTHR31081">
    <property type="entry name" value="UREIDE PERMEASE 1-RELATED-RELATED"/>
    <property type="match status" value="1"/>
</dbReference>
<evidence type="ECO:0000256" key="2">
    <source>
        <dbReference type="ARBA" id="ARBA00022448"/>
    </source>
</evidence>
<feature type="transmembrane region" description="Helical" evidence="8">
    <location>
        <begin position="204"/>
        <end position="224"/>
    </location>
</feature>
<keyword evidence="7 8" id="KW-0472">Membrane</keyword>
<evidence type="ECO:0000256" key="8">
    <source>
        <dbReference type="SAM" id="Phobius"/>
    </source>
</evidence>
<name>A0ABV2T795_9BACT</name>
<accession>A0ABV2T795</accession>
<feature type="transmembrane region" description="Helical" evidence="8">
    <location>
        <begin position="311"/>
        <end position="330"/>
    </location>
</feature>
<evidence type="ECO:0000256" key="6">
    <source>
        <dbReference type="ARBA" id="ARBA00022989"/>
    </source>
</evidence>
<proteinExistence type="predicted"/>
<keyword evidence="10" id="KW-1185">Reference proteome</keyword>
<feature type="transmembrane region" description="Helical" evidence="8">
    <location>
        <begin position="168"/>
        <end position="192"/>
    </location>
</feature>
<dbReference type="EMBL" id="JBEXAC010000001">
    <property type="protein sequence ID" value="MET6998225.1"/>
    <property type="molecule type" value="Genomic_DNA"/>
</dbReference>
<evidence type="ECO:0000313" key="10">
    <source>
        <dbReference type="Proteomes" id="UP001549749"/>
    </source>
</evidence>
<feature type="transmembrane region" description="Helical" evidence="8">
    <location>
        <begin position="252"/>
        <end position="271"/>
    </location>
</feature>
<dbReference type="InterPro" id="IPR030189">
    <property type="entry name" value="UPS_plant"/>
</dbReference>
<evidence type="ECO:0000256" key="4">
    <source>
        <dbReference type="ARBA" id="ARBA00022741"/>
    </source>
</evidence>
<comment type="subcellular location">
    <subcellularLocation>
        <location evidence="1">Membrane</location>
        <topology evidence="1">Multi-pass membrane protein</topology>
    </subcellularLocation>
</comment>
<dbReference type="Pfam" id="PF07168">
    <property type="entry name" value="Ureide_permease"/>
    <property type="match status" value="2"/>
</dbReference>
<protein>
    <submittedName>
        <fullName evidence="9">GRP family sugar transporter</fullName>
    </submittedName>
</protein>
<evidence type="ECO:0000256" key="7">
    <source>
        <dbReference type="ARBA" id="ARBA00023136"/>
    </source>
</evidence>
<feature type="transmembrane region" description="Helical" evidence="8">
    <location>
        <begin position="109"/>
        <end position="130"/>
    </location>
</feature>
<feature type="transmembrane region" description="Helical" evidence="8">
    <location>
        <begin position="6"/>
        <end position="27"/>
    </location>
</feature>
<organism evidence="9 10">
    <name type="scientific">Chitinophaga defluvii</name>
    <dbReference type="NCBI Taxonomy" id="3163343"/>
    <lineage>
        <taxon>Bacteria</taxon>
        <taxon>Pseudomonadati</taxon>
        <taxon>Bacteroidota</taxon>
        <taxon>Chitinophagia</taxon>
        <taxon>Chitinophagales</taxon>
        <taxon>Chitinophagaceae</taxon>
        <taxon>Chitinophaga</taxon>
    </lineage>
</organism>
<gene>
    <name evidence="9" type="ORF">ABR189_12640</name>
</gene>
<evidence type="ECO:0000313" key="9">
    <source>
        <dbReference type="EMBL" id="MET6998225.1"/>
    </source>
</evidence>
<keyword evidence="5" id="KW-0067">ATP-binding</keyword>
<keyword evidence="4" id="KW-0547">Nucleotide-binding</keyword>
<keyword evidence="9" id="KW-0762">Sugar transport</keyword>
<feature type="transmembrane region" description="Helical" evidence="8">
    <location>
        <begin position="81"/>
        <end position="102"/>
    </location>
</feature>
<dbReference type="InterPro" id="IPR009834">
    <property type="entry name" value="Ureide_permease"/>
</dbReference>
<evidence type="ECO:0000256" key="5">
    <source>
        <dbReference type="ARBA" id="ARBA00022840"/>
    </source>
</evidence>
<comment type="caution">
    <text evidence="9">The sequence shown here is derived from an EMBL/GenBank/DDBJ whole genome shotgun (WGS) entry which is preliminary data.</text>
</comment>
<keyword evidence="3 8" id="KW-0812">Transmembrane</keyword>
<keyword evidence="6 8" id="KW-1133">Transmembrane helix</keyword>
<evidence type="ECO:0000256" key="1">
    <source>
        <dbReference type="ARBA" id="ARBA00004141"/>
    </source>
</evidence>
<reference evidence="9 10" key="1">
    <citation type="submission" date="2024-06" db="EMBL/GenBank/DDBJ databases">
        <title>Chitinophaga defluvii sp. nov., isolated from municipal sewage.</title>
        <authorList>
            <person name="Zhang L."/>
        </authorList>
    </citation>
    <scope>NUCLEOTIDE SEQUENCE [LARGE SCALE GENOMIC DNA]</scope>
    <source>
        <strain evidence="9 10">H8</strain>
    </source>
</reference>
<feature type="transmembrane region" description="Helical" evidence="8">
    <location>
        <begin position="277"/>
        <end position="299"/>
    </location>
</feature>
<dbReference type="RefSeq" id="WP_354660860.1">
    <property type="nucleotide sequence ID" value="NZ_JBEXAC010000001.1"/>
</dbReference>
<feature type="transmembrane region" description="Helical" evidence="8">
    <location>
        <begin position="136"/>
        <end position="156"/>
    </location>
</feature>